<proteinExistence type="predicted"/>
<gene>
    <name evidence="1" type="ORF">DHETER_LOCUS9442</name>
</gene>
<name>A0ACA9NJ62_9GLOM</name>
<evidence type="ECO:0000313" key="1">
    <source>
        <dbReference type="EMBL" id="CAG8654160.1"/>
    </source>
</evidence>
<protein>
    <submittedName>
        <fullName evidence="1">448_t:CDS:1</fullName>
    </submittedName>
</protein>
<dbReference type="EMBL" id="CAJVPU010016586">
    <property type="protein sequence ID" value="CAG8654160.1"/>
    <property type="molecule type" value="Genomic_DNA"/>
</dbReference>
<reference evidence="1" key="1">
    <citation type="submission" date="2021-06" db="EMBL/GenBank/DDBJ databases">
        <authorList>
            <person name="Kallberg Y."/>
            <person name="Tangrot J."/>
            <person name="Rosling A."/>
        </authorList>
    </citation>
    <scope>NUCLEOTIDE SEQUENCE</scope>
    <source>
        <strain evidence="1">IL203A</strain>
    </source>
</reference>
<keyword evidence="2" id="KW-1185">Reference proteome</keyword>
<accession>A0ACA9NJ62</accession>
<dbReference type="Proteomes" id="UP000789702">
    <property type="component" value="Unassembled WGS sequence"/>
</dbReference>
<feature type="non-terminal residue" evidence="1">
    <location>
        <position position="1"/>
    </location>
</feature>
<sequence length="228" mass="25897">HENSPVSSSTLDDKLFHKDHENPPVSSSTLDDDNDGFFVNNELSRRKLTNLDPANSSTPFPFLPFLNPDLINPAPPVQQQLDVQSKLWQLIHFFAMIMLGLLVTWFEVLRRDGSWSRFTKLIYRNPNEISETDRVSNWLILQSSRLFIQKGRTFGGTTLGAIAASLPPPFSDALTLLMRYNLIWNSLWEDICVLAFVLCSVVSVLLGSWKCINVSINSGWVIYGFVRH</sequence>
<evidence type="ECO:0000313" key="2">
    <source>
        <dbReference type="Proteomes" id="UP000789702"/>
    </source>
</evidence>
<organism evidence="1 2">
    <name type="scientific">Dentiscutata heterogama</name>
    <dbReference type="NCBI Taxonomy" id="1316150"/>
    <lineage>
        <taxon>Eukaryota</taxon>
        <taxon>Fungi</taxon>
        <taxon>Fungi incertae sedis</taxon>
        <taxon>Mucoromycota</taxon>
        <taxon>Glomeromycotina</taxon>
        <taxon>Glomeromycetes</taxon>
        <taxon>Diversisporales</taxon>
        <taxon>Gigasporaceae</taxon>
        <taxon>Dentiscutata</taxon>
    </lineage>
</organism>
<comment type="caution">
    <text evidence="1">The sequence shown here is derived from an EMBL/GenBank/DDBJ whole genome shotgun (WGS) entry which is preliminary data.</text>
</comment>